<evidence type="ECO:0000256" key="7">
    <source>
        <dbReference type="ARBA" id="ARBA00022989"/>
    </source>
</evidence>
<evidence type="ECO:0000256" key="2">
    <source>
        <dbReference type="ARBA" id="ARBA00004141"/>
    </source>
</evidence>
<name>X2CEL3_MASRA</name>
<reference evidence="13" key="1">
    <citation type="journal article" date="2014" name="Mitochondrial DNA">
        <title>The complete mitochondrial genome of the longhorn beetle, Massicus raddei.</title>
        <authorList>
            <person name="Wang Y.T."/>
            <person name="Liu Y.X."/>
            <person name="Tong X.L."/>
            <person name="Ren Q.P."/>
            <person name="Jiang G.F."/>
        </authorList>
    </citation>
    <scope>NUCLEOTIDE SEQUENCE</scope>
</reference>
<feature type="transmembrane region" description="Helical" evidence="10">
    <location>
        <begin position="242"/>
        <end position="263"/>
    </location>
</feature>
<comment type="function">
    <text evidence="10">Core subunit of the mitochondrial membrane respiratory chain NADH dehydrogenase (Complex I) which catalyzes electron transfer from NADH through the respiratory chain, using ubiquinone as an electron acceptor. Essential for the catalytic activity and assembly of complex I.</text>
</comment>
<feature type="transmembrane region" description="Helical" evidence="10">
    <location>
        <begin position="84"/>
        <end position="103"/>
    </location>
</feature>
<evidence type="ECO:0000256" key="1">
    <source>
        <dbReference type="ARBA" id="ARBA00003257"/>
    </source>
</evidence>
<feature type="transmembrane region" description="Helical" evidence="10">
    <location>
        <begin position="337"/>
        <end position="363"/>
    </location>
</feature>
<dbReference type="RefSeq" id="YP_009024419.1">
    <property type="nucleotide sequence ID" value="NC_023937.1"/>
</dbReference>
<keyword evidence="10 13" id="KW-0496">Mitochondrion</keyword>
<dbReference type="GO" id="GO:0016020">
    <property type="term" value="C:membrane"/>
    <property type="evidence" value="ECO:0007669"/>
    <property type="project" value="UniProtKB-SubCell"/>
</dbReference>
<organism evidence="13">
    <name type="scientific">Massicus raddei</name>
    <name type="common">Deep mountain longhorn beetle</name>
    <name type="synonym">Neocerambyx raddei</name>
    <dbReference type="NCBI Taxonomy" id="157316"/>
    <lineage>
        <taxon>Eukaryota</taxon>
        <taxon>Metazoa</taxon>
        <taxon>Ecdysozoa</taxon>
        <taxon>Arthropoda</taxon>
        <taxon>Hexapoda</taxon>
        <taxon>Insecta</taxon>
        <taxon>Pterygota</taxon>
        <taxon>Neoptera</taxon>
        <taxon>Endopterygota</taxon>
        <taxon>Coleoptera</taxon>
        <taxon>Polyphaga</taxon>
        <taxon>Cucujiformia</taxon>
        <taxon>Chrysomeloidea</taxon>
        <taxon>Cerambycidae</taxon>
        <taxon>Cerambycinae</taxon>
        <taxon>Cerambycini</taxon>
        <taxon>Massicus</taxon>
    </lineage>
</organism>
<evidence type="ECO:0000259" key="11">
    <source>
        <dbReference type="Pfam" id="PF00361"/>
    </source>
</evidence>
<keyword evidence="10" id="KW-0520">NAD</keyword>
<dbReference type="GO" id="GO:0042773">
    <property type="term" value="P:ATP synthesis coupled electron transport"/>
    <property type="evidence" value="ECO:0007669"/>
    <property type="project" value="InterPro"/>
</dbReference>
<keyword evidence="6" id="KW-0249">Electron transport</keyword>
<dbReference type="Pfam" id="PF00361">
    <property type="entry name" value="Proton_antipo_M"/>
    <property type="match status" value="1"/>
</dbReference>
<sequence>MMSICKVYFGLFLLFSLMFFFIKDNFIILDFSMILEVNILTLNSSSLLMTILLDWMSLLFMSFVLFISSMVILYSEEYMASDPYLSRFILLVVMFVISMMFLIISPNLISILLGWDGLGLVSYCLVIYYQNIKSFNAGMLTALSNRMGDVALLMSIAWMLNFGSENYVYYLEYAKSDFLMELISALVVLAAMTKSAQIPFSSWLPAAMAAPTPVSSLVHSSTLVTAGVYLLIRFNYAFSDSLMVFLLFISSMTMFMSGLGANFEFDLKKIIALSTLSQLGLMMSILALGSYELAFFHLLTHALFKALLFMCAGNIIHSMNNYQDIRYMGGLVKHMPLTCASLMFVIFLYVVFLFISFLFQSLGRWSHIYKCVAHLYLYCILFVGSFHSVLYISFSMLYYDSWLKFYWSKLFKWSGVYYAKGYIWIYLICYFKSENVEMNNVFHPMLYLYSFNIKDNSFINDFTWYVDWLWGSKIYYELYVREFKKFNVKKISSYNVKYTYYLYGGCKLLSHCLGWLLYYNFCSGITRVLWCSKSWVQVEWLKFVLSIVLSNSFKDLFYYDAILISVFNFNWI</sequence>
<keyword evidence="10" id="KW-0813">Transport</keyword>
<dbReference type="PANTHER" id="PTHR42829:SF2">
    <property type="entry name" value="NADH-UBIQUINONE OXIDOREDUCTASE CHAIN 5"/>
    <property type="match status" value="1"/>
</dbReference>
<keyword evidence="10" id="KW-0830">Ubiquinone</keyword>
<proteinExistence type="inferred from homology"/>
<dbReference type="Pfam" id="PF00662">
    <property type="entry name" value="Proton_antipo_N"/>
    <property type="match status" value="1"/>
</dbReference>
<dbReference type="PANTHER" id="PTHR42829">
    <property type="entry name" value="NADH-UBIQUINONE OXIDOREDUCTASE CHAIN 5"/>
    <property type="match status" value="1"/>
</dbReference>
<evidence type="ECO:0000256" key="10">
    <source>
        <dbReference type="RuleBase" id="RU003404"/>
    </source>
</evidence>
<comment type="catalytic activity">
    <reaction evidence="9 10">
        <text>a ubiquinone + NADH + 5 H(+)(in) = a ubiquinol + NAD(+) + 4 H(+)(out)</text>
        <dbReference type="Rhea" id="RHEA:29091"/>
        <dbReference type="Rhea" id="RHEA-COMP:9565"/>
        <dbReference type="Rhea" id="RHEA-COMP:9566"/>
        <dbReference type="ChEBI" id="CHEBI:15378"/>
        <dbReference type="ChEBI" id="CHEBI:16389"/>
        <dbReference type="ChEBI" id="CHEBI:17976"/>
        <dbReference type="ChEBI" id="CHEBI:57540"/>
        <dbReference type="ChEBI" id="CHEBI:57945"/>
        <dbReference type="EC" id="7.1.1.2"/>
    </reaction>
</comment>
<dbReference type="GO" id="GO:0003954">
    <property type="term" value="F:NADH dehydrogenase activity"/>
    <property type="evidence" value="ECO:0007669"/>
    <property type="project" value="TreeGrafter"/>
</dbReference>
<feature type="transmembrane region" description="Helical" evidence="10">
    <location>
        <begin position="7"/>
        <end position="28"/>
    </location>
</feature>
<dbReference type="GeneID" id="18984297"/>
<evidence type="ECO:0000256" key="3">
    <source>
        <dbReference type="ARBA" id="ARBA00012944"/>
    </source>
</evidence>
<feature type="transmembrane region" description="Helical" evidence="10">
    <location>
        <begin position="216"/>
        <end position="236"/>
    </location>
</feature>
<evidence type="ECO:0000256" key="5">
    <source>
        <dbReference type="ARBA" id="ARBA00022692"/>
    </source>
</evidence>
<dbReference type="PRINTS" id="PR01434">
    <property type="entry name" value="NADHDHGNASE5"/>
</dbReference>
<dbReference type="EC" id="7.1.1.2" evidence="3 10"/>
<evidence type="ECO:0000256" key="6">
    <source>
        <dbReference type="ARBA" id="ARBA00022982"/>
    </source>
</evidence>
<feature type="transmembrane region" description="Helical" evidence="10">
    <location>
        <begin position="109"/>
        <end position="129"/>
    </location>
</feature>
<dbReference type="InterPro" id="IPR001750">
    <property type="entry name" value="ND/Mrp_TM"/>
</dbReference>
<gene>
    <name evidence="13" type="primary">ND5</name>
</gene>
<feature type="transmembrane region" description="Helical" evidence="10">
    <location>
        <begin position="375"/>
        <end position="399"/>
    </location>
</feature>
<keyword evidence="8 10" id="KW-0472">Membrane</keyword>
<comment type="subcellular location">
    <subcellularLocation>
        <location evidence="2">Membrane</location>
        <topology evidence="2">Multi-pass membrane protein</topology>
    </subcellularLocation>
</comment>
<dbReference type="GO" id="GO:0008137">
    <property type="term" value="F:NADH dehydrogenase (ubiquinone) activity"/>
    <property type="evidence" value="ECO:0007669"/>
    <property type="project" value="UniProtKB-EC"/>
</dbReference>
<feature type="transmembrane region" description="Helical" evidence="10">
    <location>
        <begin position="48"/>
        <end position="72"/>
    </location>
</feature>
<evidence type="ECO:0000256" key="8">
    <source>
        <dbReference type="ARBA" id="ARBA00023136"/>
    </source>
</evidence>
<geneLocation type="mitochondrion" evidence="13"/>
<protein>
    <recommendedName>
        <fullName evidence="4 10">NADH-ubiquinone oxidoreductase chain 5</fullName>
        <ecNumber evidence="3 10">7.1.1.2</ecNumber>
    </recommendedName>
</protein>
<accession>X2CEL3</accession>
<dbReference type="EMBL" id="KC751569">
    <property type="protein sequence ID" value="AGO02001.1"/>
    <property type="molecule type" value="Genomic_DNA"/>
</dbReference>
<dbReference type="InterPro" id="IPR001516">
    <property type="entry name" value="Proton_antipo_N"/>
</dbReference>
<dbReference type="GO" id="GO:0015990">
    <property type="term" value="P:electron transport coupled proton transport"/>
    <property type="evidence" value="ECO:0007669"/>
    <property type="project" value="TreeGrafter"/>
</dbReference>
<dbReference type="AlphaFoldDB" id="X2CEL3"/>
<keyword evidence="7 10" id="KW-1133">Transmembrane helix</keyword>
<evidence type="ECO:0000259" key="12">
    <source>
        <dbReference type="Pfam" id="PF00662"/>
    </source>
</evidence>
<comment type="function">
    <text evidence="1">Core subunit of the mitochondrial membrane respiratory chain NADH dehydrogenase (Complex I) that is believed to belong to the minimal assembly required for catalysis. Complex I functions in the transfer of electrons from NADH to the respiratory chain. The immediate electron acceptor for the enzyme is believed to be ubiquinone.</text>
</comment>
<feature type="transmembrane region" description="Helical" evidence="10">
    <location>
        <begin position="294"/>
        <end position="316"/>
    </location>
</feature>
<evidence type="ECO:0000313" key="13">
    <source>
        <dbReference type="EMBL" id="AGO02001.1"/>
    </source>
</evidence>
<evidence type="ECO:0000256" key="9">
    <source>
        <dbReference type="ARBA" id="ARBA00049551"/>
    </source>
</evidence>
<feature type="transmembrane region" description="Helical" evidence="10">
    <location>
        <begin position="150"/>
        <end position="170"/>
    </location>
</feature>
<feature type="transmembrane region" description="Helical" evidence="10">
    <location>
        <begin position="270"/>
        <end position="288"/>
    </location>
</feature>
<evidence type="ECO:0000256" key="4">
    <source>
        <dbReference type="ARBA" id="ARBA00021096"/>
    </source>
</evidence>
<comment type="similarity">
    <text evidence="10">Belongs to the complex I subunit 5 family.</text>
</comment>
<feature type="domain" description="NADH-Ubiquinone oxidoreductase (complex I) chain 5 N-terminal" evidence="12">
    <location>
        <begin position="42"/>
        <end position="88"/>
    </location>
</feature>
<keyword evidence="5 10" id="KW-0812">Transmembrane</keyword>
<feature type="domain" description="NADH:quinone oxidoreductase/Mrp antiporter transmembrane" evidence="11">
    <location>
        <begin position="105"/>
        <end position="350"/>
    </location>
</feature>
<dbReference type="InterPro" id="IPR003945">
    <property type="entry name" value="NU5C-like"/>
</dbReference>
<dbReference type="CTD" id="4540"/>